<dbReference type="Pfam" id="PF02178">
    <property type="entry name" value="AT_hook"/>
    <property type="match status" value="2"/>
</dbReference>
<accession>A0A9Q0RKA1</accession>
<protein>
    <submittedName>
        <fullName evidence="2">Uncharacterized protein</fullName>
    </submittedName>
</protein>
<name>A0A9Q0RKA1_BLOTA</name>
<feature type="compositionally biased region" description="Polar residues" evidence="1">
    <location>
        <begin position="187"/>
        <end position="197"/>
    </location>
</feature>
<feature type="compositionally biased region" description="Low complexity" evidence="1">
    <location>
        <begin position="37"/>
        <end position="51"/>
    </location>
</feature>
<feature type="compositionally biased region" description="Low complexity" evidence="1">
    <location>
        <begin position="152"/>
        <end position="186"/>
    </location>
</feature>
<feature type="compositionally biased region" description="Polar residues" evidence="1">
    <location>
        <begin position="611"/>
        <end position="621"/>
    </location>
</feature>
<feature type="region of interest" description="Disordered" evidence="1">
    <location>
        <begin position="285"/>
        <end position="319"/>
    </location>
</feature>
<feature type="region of interest" description="Disordered" evidence="1">
    <location>
        <begin position="432"/>
        <end position="458"/>
    </location>
</feature>
<dbReference type="InterPro" id="IPR017956">
    <property type="entry name" value="AT_hook_DNA-bd_motif"/>
</dbReference>
<dbReference type="GO" id="GO:0003677">
    <property type="term" value="F:DNA binding"/>
    <property type="evidence" value="ECO:0007669"/>
    <property type="project" value="InterPro"/>
</dbReference>
<feature type="compositionally biased region" description="Low complexity" evidence="1">
    <location>
        <begin position="368"/>
        <end position="384"/>
    </location>
</feature>
<feature type="region of interest" description="Disordered" evidence="1">
    <location>
        <begin position="470"/>
        <end position="545"/>
    </location>
</feature>
<gene>
    <name evidence="2" type="ORF">RDWZM_007273</name>
</gene>
<dbReference type="AlphaFoldDB" id="A0A9Q0RKA1"/>
<feature type="region of interest" description="Disordered" evidence="1">
    <location>
        <begin position="1"/>
        <end position="72"/>
    </location>
</feature>
<feature type="region of interest" description="Disordered" evidence="1">
    <location>
        <begin position="128"/>
        <end position="201"/>
    </location>
</feature>
<evidence type="ECO:0000313" key="3">
    <source>
        <dbReference type="Proteomes" id="UP001142055"/>
    </source>
</evidence>
<keyword evidence="3" id="KW-1185">Reference proteome</keyword>
<evidence type="ECO:0000256" key="1">
    <source>
        <dbReference type="SAM" id="MobiDB-lite"/>
    </source>
</evidence>
<feature type="compositionally biased region" description="Polar residues" evidence="1">
    <location>
        <begin position="285"/>
        <end position="299"/>
    </location>
</feature>
<feature type="compositionally biased region" description="Acidic residues" evidence="1">
    <location>
        <begin position="129"/>
        <end position="138"/>
    </location>
</feature>
<dbReference type="SMART" id="SM00384">
    <property type="entry name" value="AT_hook"/>
    <property type="match status" value="2"/>
</dbReference>
<dbReference type="EMBL" id="JAPWDV010000003">
    <property type="protein sequence ID" value="KAJ6216116.1"/>
    <property type="molecule type" value="Genomic_DNA"/>
</dbReference>
<organism evidence="2 3">
    <name type="scientific">Blomia tropicalis</name>
    <name type="common">Mite</name>
    <dbReference type="NCBI Taxonomy" id="40697"/>
    <lineage>
        <taxon>Eukaryota</taxon>
        <taxon>Metazoa</taxon>
        <taxon>Ecdysozoa</taxon>
        <taxon>Arthropoda</taxon>
        <taxon>Chelicerata</taxon>
        <taxon>Arachnida</taxon>
        <taxon>Acari</taxon>
        <taxon>Acariformes</taxon>
        <taxon>Sarcoptiformes</taxon>
        <taxon>Astigmata</taxon>
        <taxon>Glycyphagoidea</taxon>
        <taxon>Echimyopodidae</taxon>
        <taxon>Blomia</taxon>
    </lineage>
</organism>
<comment type="caution">
    <text evidence="2">The sequence shown here is derived from an EMBL/GenBank/DDBJ whole genome shotgun (WGS) entry which is preliminary data.</text>
</comment>
<sequence length="638" mass="69049">MGATSSSSSPSASSSNTSSPTSVIPSIGKSIQSLEQSATPSNTTSTTSSLSIVRRSRGSYSKGSNPKCVNEIKENGNQITGNKLTTHSKMPVPAVPPLKITVPKTKQTKTAINQSMIELINHNDIVQNGDEDVTDNENESFNNKMENGTNYKSSNNDNKLENKNNTSVKNNNNSNSSTFNGSLNLSVNSNDTTTPTRSDCRRELRPFKLRKMTNENRRNHSLLSKDLTTKPISMVTSPSINVDTPISNTSTPISSVSTLTTTNTMATTSISPISLMVIKQEQDPNNEMDTANHTSSSDVDSPEPIVPPVKVETRPRGRPKKAITAVATISPRPMNPLLGIARSTLAAKVAAAAANYSNCEQKSGDDCTSPTMTTRPMTTTNGTPDMKEKTLITTGNDVEEKPIINGGDGSGGDSQLIGHSTSHNLETSESIITRNDSMSESNVNSQTTEQKSDSTPLMNVEPISLNNYLDLKSDVEQQPTSQITVIKKRGRGRPPGSLSSNRHKHKHHRHHRYHANHVQDEQPTTITTESNANQSSRTSRKEKIPTITLKLSQTPFIQPSKSPLPVEENESSFTANKPYDKMLSLLKANVPSFQLNSSASSAEIVSSPSATTETNDSSNISKLHPHLTVPHFKPIVPM</sequence>
<feature type="region of interest" description="Disordered" evidence="1">
    <location>
        <begin position="603"/>
        <end position="625"/>
    </location>
</feature>
<feature type="compositionally biased region" description="Polar residues" evidence="1">
    <location>
        <begin position="432"/>
        <end position="457"/>
    </location>
</feature>
<evidence type="ECO:0000313" key="2">
    <source>
        <dbReference type="EMBL" id="KAJ6216116.1"/>
    </source>
</evidence>
<feature type="compositionally biased region" description="Polar residues" evidence="1">
    <location>
        <begin position="521"/>
        <end position="537"/>
    </location>
</feature>
<dbReference type="Proteomes" id="UP001142055">
    <property type="component" value="Chromosome 3"/>
</dbReference>
<feature type="compositionally biased region" description="Polar residues" evidence="1">
    <location>
        <begin position="139"/>
        <end position="151"/>
    </location>
</feature>
<feature type="compositionally biased region" description="Low complexity" evidence="1">
    <location>
        <begin position="1"/>
        <end position="26"/>
    </location>
</feature>
<feature type="compositionally biased region" description="Basic residues" evidence="1">
    <location>
        <begin position="501"/>
        <end position="515"/>
    </location>
</feature>
<feature type="region of interest" description="Disordered" evidence="1">
    <location>
        <begin position="359"/>
        <end position="420"/>
    </location>
</feature>
<proteinExistence type="predicted"/>
<reference evidence="2" key="1">
    <citation type="submission" date="2022-12" db="EMBL/GenBank/DDBJ databases">
        <title>Genome assemblies of Blomia tropicalis.</title>
        <authorList>
            <person name="Cui Y."/>
        </authorList>
    </citation>
    <scope>NUCLEOTIDE SEQUENCE</scope>
    <source>
        <tissue evidence="2">Adult mites</tissue>
    </source>
</reference>